<keyword evidence="2" id="KW-1185">Reference proteome</keyword>
<dbReference type="OrthoDB" id="421226at2759"/>
<dbReference type="AlphaFoldDB" id="A0A397SLK7"/>
<reference evidence="1 2" key="1">
    <citation type="submission" date="2018-06" db="EMBL/GenBank/DDBJ databases">
        <title>Comparative genomics reveals the genomic features of Rhizophagus irregularis, R. cerebriforme, R. diaphanum and Gigaspora rosea, and their symbiotic lifestyle signature.</title>
        <authorList>
            <person name="Morin E."/>
            <person name="San Clemente H."/>
            <person name="Chen E.C.H."/>
            <person name="De La Providencia I."/>
            <person name="Hainaut M."/>
            <person name="Kuo A."/>
            <person name="Kohler A."/>
            <person name="Murat C."/>
            <person name="Tang N."/>
            <person name="Roy S."/>
            <person name="Loubradou J."/>
            <person name="Henrissat B."/>
            <person name="Grigoriev I.V."/>
            <person name="Corradi N."/>
            <person name="Roux C."/>
            <person name="Martin F.M."/>
        </authorList>
    </citation>
    <scope>NUCLEOTIDE SEQUENCE [LARGE SCALE GENOMIC DNA]</scope>
    <source>
        <strain evidence="1 2">DAOM 227022</strain>
    </source>
</reference>
<dbReference type="GO" id="GO:0019005">
    <property type="term" value="C:SCF ubiquitin ligase complex"/>
    <property type="evidence" value="ECO:0007669"/>
    <property type="project" value="TreeGrafter"/>
</dbReference>
<evidence type="ECO:0000313" key="2">
    <source>
        <dbReference type="Proteomes" id="UP000265703"/>
    </source>
</evidence>
<dbReference type="EMBL" id="QKYT01000548">
    <property type="protein sequence ID" value="RIA83701.1"/>
    <property type="molecule type" value="Genomic_DNA"/>
</dbReference>
<dbReference type="InterPro" id="IPR032675">
    <property type="entry name" value="LRR_dom_sf"/>
</dbReference>
<gene>
    <name evidence="1" type="ORF">C1645_833393</name>
</gene>
<organism evidence="1 2">
    <name type="scientific">Glomus cerebriforme</name>
    <dbReference type="NCBI Taxonomy" id="658196"/>
    <lineage>
        <taxon>Eukaryota</taxon>
        <taxon>Fungi</taxon>
        <taxon>Fungi incertae sedis</taxon>
        <taxon>Mucoromycota</taxon>
        <taxon>Glomeromycotina</taxon>
        <taxon>Glomeromycetes</taxon>
        <taxon>Glomerales</taxon>
        <taxon>Glomeraceae</taxon>
        <taxon>Glomus</taxon>
    </lineage>
</organism>
<comment type="caution">
    <text evidence="1">The sequence shown here is derived from an EMBL/GenBank/DDBJ whole genome shotgun (WGS) entry which is preliminary data.</text>
</comment>
<dbReference type="SMART" id="SM00367">
    <property type="entry name" value="LRR_CC"/>
    <property type="match status" value="3"/>
</dbReference>
<dbReference type="InterPro" id="IPR006553">
    <property type="entry name" value="Leu-rich_rpt_Cys-con_subtyp"/>
</dbReference>
<accession>A0A397SLK7</accession>
<dbReference type="STRING" id="658196.A0A397SLK7"/>
<sequence length="227" mass="25279">MKRVLEGPDRTTATLEFLFYSSKLRPMGDGNKSLIDAISSLTVAINSLNRLVEDKDKKDKPESLKLIGGTPIPQQSLINFLVINSSLQEIDIGAHFHRAKNKELLPLITNKVLKLWDAKNISNEGVEMLAKSCPNLESLSILYAQINDKALHHLLKYCPYLEEIDLYGCGNISNMGLKLLASEIILSIDLCGCFLINNEGIRELVNNCPKLIALRISYCQDADLPLI</sequence>
<dbReference type="Gene3D" id="3.80.10.10">
    <property type="entry name" value="Ribonuclease Inhibitor"/>
    <property type="match status" value="1"/>
</dbReference>
<name>A0A397SLK7_9GLOM</name>
<evidence type="ECO:0008006" key="3">
    <source>
        <dbReference type="Google" id="ProtNLM"/>
    </source>
</evidence>
<dbReference type="Proteomes" id="UP000265703">
    <property type="component" value="Unassembled WGS sequence"/>
</dbReference>
<evidence type="ECO:0000313" key="1">
    <source>
        <dbReference type="EMBL" id="RIA83701.1"/>
    </source>
</evidence>
<dbReference type="PANTHER" id="PTHR13318">
    <property type="entry name" value="PARTNER OF PAIRED, ISOFORM B-RELATED"/>
    <property type="match status" value="1"/>
</dbReference>
<proteinExistence type="predicted"/>
<dbReference type="SUPFAM" id="SSF52047">
    <property type="entry name" value="RNI-like"/>
    <property type="match status" value="1"/>
</dbReference>
<protein>
    <recommendedName>
        <fullName evidence="3">F-box domain-containing protein</fullName>
    </recommendedName>
</protein>
<dbReference type="GO" id="GO:0031146">
    <property type="term" value="P:SCF-dependent proteasomal ubiquitin-dependent protein catabolic process"/>
    <property type="evidence" value="ECO:0007669"/>
    <property type="project" value="TreeGrafter"/>
</dbReference>